<keyword evidence="4" id="KW-1185">Reference proteome</keyword>
<protein>
    <submittedName>
        <fullName evidence="3">Uncharacterized protein</fullName>
    </submittedName>
</protein>
<evidence type="ECO:0000256" key="2">
    <source>
        <dbReference type="SAM" id="Phobius"/>
    </source>
</evidence>
<reference evidence="3" key="2">
    <citation type="submission" date="2021-12" db="EMBL/GenBank/DDBJ databases">
        <title>Resequencing data analysis of finger millet.</title>
        <authorList>
            <person name="Hatakeyama M."/>
            <person name="Aluri S."/>
            <person name="Balachadran M.T."/>
            <person name="Sivarajan S.R."/>
            <person name="Poveda L."/>
            <person name="Shimizu-Inatsugi R."/>
            <person name="Schlapbach R."/>
            <person name="Sreeman S.M."/>
            <person name="Shimizu K.K."/>
        </authorList>
    </citation>
    <scope>NUCLEOTIDE SEQUENCE</scope>
</reference>
<dbReference type="Proteomes" id="UP001054889">
    <property type="component" value="Unassembled WGS sequence"/>
</dbReference>
<proteinExistence type="predicted"/>
<sequence length="81" mass="8544">MATALNRGLRSGIRLLAAGAEASKPGKRFSPPSLSPSPPGLDIPFRPIRVSSARFASIGCWFSSFALVWMSIVLDPSSLGN</sequence>
<dbReference type="EMBL" id="BQKI01000009">
    <property type="protein sequence ID" value="GJN02909.1"/>
    <property type="molecule type" value="Genomic_DNA"/>
</dbReference>
<reference evidence="3" key="1">
    <citation type="journal article" date="2018" name="DNA Res.">
        <title>Multiple hybrid de novo genome assembly of finger millet, an orphan allotetraploid crop.</title>
        <authorList>
            <person name="Hatakeyama M."/>
            <person name="Aluri S."/>
            <person name="Balachadran M.T."/>
            <person name="Sivarajan S.R."/>
            <person name="Patrignani A."/>
            <person name="Gruter S."/>
            <person name="Poveda L."/>
            <person name="Shimizu-Inatsugi R."/>
            <person name="Baeten J."/>
            <person name="Francoijs K.J."/>
            <person name="Nataraja K.N."/>
            <person name="Reddy Y.A.N."/>
            <person name="Phadnis S."/>
            <person name="Ravikumar R.L."/>
            <person name="Schlapbach R."/>
            <person name="Sreeman S.M."/>
            <person name="Shimizu K.K."/>
        </authorList>
    </citation>
    <scope>NUCLEOTIDE SEQUENCE</scope>
</reference>
<gene>
    <name evidence="3" type="primary">ga20301</name>
    <name evidence="3" type="ORF">PR202_ga20301</name>
</gene>
<feature type="region of interest" description="Disordered" evidence="1">
    <location>
        <begin position="21"/>
        <end position="42"/>
    </location>
</feature>
<accession>A0AAV5CWA2</accession>
<organism evidence="3 4">
    <name type="scientific">Eleusine coracana subsp. coracana</name>
    <dbReference type="NCBI Taxonomy" id="191504"/>
    <lineage>
        <taxon>Eukaryota</taxon>
        <taxon>Viridiplantae</taxon>
        <taxon>Streptophyta</taxon>
        <taxon>Embryophyta</taxon>
        <taxon>Tracheophyta</taxon>
        <taxon>Spermatophyta</taxon>
        <taxon>Magnoliopsida</taxon>
        <taxon>Liliopsida</taxon>
        <taxon>Poales</taxon>
        <taxon>Poaceae</taxon>
        <taxon>PACMAD clade</taxon>
        <taxon>Chloridoideae</taxon>
        <taxon>Cynodonteae</taxon>
        <taxon>Eleusininae</taxon>
        <taxon>Eleusine</taxon>
    </lineage>
</organism>
<comment type="caution">
    <text evidence="3">The sequence shown here is derived from an EMBL/GenBank/DDBJ whole genome shotgun (WGS) entry which is preliminary data.</text>
</comment>
<dbReference type="AlphaFoldDB" id="A0AAV5CWA2"/>
<keyword evidence="2" id="KW-0472">Membrane</keyword>
<keyword evidence="2" id="KW-1133">Transmembrane helix</keyword>
<evidence type="ECO:0000256" key="1">
    <source>
        <dbReference type="SAM" id="MobiDB-lite"/>
    </source>
</evidence>
<feature type="transmembrane region" description="Helical" evidence="2">
    <location>
        <begin position="55"/>
        <end position="74"/>
    </location>
</feature>
<evidence type="ECO:0000313" key="4">
    <source>
        <dbReference type="Proteomes" id="UP001054889"/>
    </source>
</evidence>
<keyword evidence="2" id="KW-0812">Transmembrane</keyword>
<evidence type="ECO:0000313" key="3">
    <source>
        <dbReference type="EMBL" id="GJN02909.1"/>
    </source>
</evidence>
<name>A0AAV5CWA2_ELECO</name>